<evidence type="ECO:0000313" key="7">
    <source>
        <dbReference type="EMBL" id="MPM05732.1"/>
    </source>
</evidence>
<dbReference type="Gene3D" id="3.30.70.640">
    <property type="entry name" value="Molybdopterin cofactor biosynthesis C (MoaC) domain"/>
    <property type="match status" value="1"/>
</dbReference>
<comment type="caution">
    <text evidence="7">The sequence shown here is derived from an EMBL/GenBank/DDBJ whole genome shotgun (WGS) entry which is preliminary data.</text>
</comment>
<name>A0A644WPR4_9ZZZZ</name>
<dbReference type="InterPro" id="IPR036522">
    <property type="entry name" value="MoaC_sf"/>
</dbReference>
<protein>
    <recommendedName>
        <fullName evidence="3">cyclic pyranopterin monophosphate synthase</fullName>
        <ecNumber evidence="3">4.6.1.17</ecNumber>
    </recommendedName>
</protein>
<dbReference type="PANTHER" id="PTHR22960:SF0">
    <property type="entry name" value="MOLYBDENUM COFACTOR BIOSYNTHESIS PROTEIN 1"/>
    <property type="match status" value="1"/>
</dbReference>
<organism evidence="7">
    <name type="scientific">bioreactor metagenome</name>
    <dbReference type="NCBI Taxonomy" id="1076179"/>
    <lineage>
        <taxon>unclassified sequences</taxon>
        <taxon>metagenomes</taxon>
        <taxon>ecological metagenomes</taxon>
    </lineage>
</organism>
<sequence>MKKLSHTDTRGKARMVDVGEKPIQSRTAVASGKILLQPATRKLIRENGMKKGEVLSIAEFAGIMGAKKTSELIPLCHPLLLTDVQVKAKLCKDGIEISSTVKCQGQTGVEMEALTAVSVGLLTVYDMCKAVDKTMTISEVHLDSKTKI</sequence>
<dbReference type="GO" id="GO:0061799">
    <property type="term" value="F:cyclic pyranopterin monophosphate synthase activity"/>
    <property type="evidence" value="ECO:0007669"/>
    <property type="project" value="UniProtKB-EC"/>
</dbReference>
<accession>A0A644WPR4</accession>
<dbReference type="UniPathway" id="UPA00344"/>
<reference evidence="7" key="1">
    <citation type="submission" date="2019-08" db="EMBL/GenBank/DDBJ databases">
        <authorList>
            <person name="Kucharzyk K."/>
            <person name="Murdoch R.W."/>
            <person name="Higgins S."/>
            <person name="Loffler F."/>
        </authorList>
    </citation>
    <scope>NUCLEOTIDE SEQUENCE</scope>
</reference>
<evidence type="ECO:0000256" key="3">
    <source>
        <dbReference type="ARBA" id="ARBA00012575"/>
    </source>
</evidence>
<dbReference type="InterPro" id="IPR002820">
    <property type="entry name" value="Mopterin_CF_biosynth-C_dom"/>
</dbReference>
<dbReference type="PANTHER" id="PTHR22960">
    <property type="entry name" value="MOLYBDOPTERIN COFACTOR SYNTHESIS PROTEIN A"/>
    <property type="match status" value="1"/>
</dbReference>
<keyword evidence="5 7" id="KW-0456">Lyase</keyword>
<dbReference type="NCBIfam" id="NF006870">
    <property type="entry name" value="PRK09364.1"/>
    <property type="match status" value="1"/>
</dbReference>
<dbReference type="SUPFAM" id="SSF55040">
    <property type="entry name" value="Molybdenum cofactor biosynthesis protein C, MoaC"/>
    <property type="match status" value="1"/>
</dbReference>
<feature type="domain" description="Molybdopterin cofactor biosynthesis C (MoaC)" evidence="6">
    <location>
        <begin position="15"/>
        <end position="147"/>
    </location>
</feature>
<dbReference type="EMBL" id="VSSQ01001160">
    <property type="protein sequence ID" value="MPM05732.1"/>
    <property type="molecule type" value="Genomic_DNA"/>
</dbReference>
<evidence type="ECO:0000256" key="1">
    <source>
        <dbReference type="ARBA" id="ARBA00001637"/>
    </source>
</evidence>
<comment type="catalytic activity">
    <reaction evidence="1">
        <text>(8S)-3',8-cyclo-7,8-dihydroguanosine 5'-triphosphate = cyclic pyranopterin phosphate + diphosphate</text>
        <dbReference type="Rhea" id="RHEA:49580"/>
        <dbReference type="ChEBI" id="CHEBI:33019"/>
        <dbReference type="ChEBI" id="CHEBI:59648"/>
        <dbReference type="ChEBI" id="CHEBI:131766"/>
        <dbReference type="EC" id="4.6.1.17"/>
    </reaction>
</comment>
<dbReference type="CDD" id="cd01420">
    <property type="entry name" value="MoaC_PE"/>
    <property type="match status" value="1"/>
</dbReference>
<evidence type="ECO:0000256" key="2">
    <source>
        <dbReference type="ARBA" id="ARBA00005046"/>
    </source>
</evidence>
<dbReference type="EC" id="4.6.1.17" evidence="3"/>
<gene>
    <name evidence="7" type="primary">moaC1_1</name>
    <name evidence="7" type="ORF">SDC9_52023</name>
</gene>
<evidence type="ECO:0000256" key="5">
    <source>
        <dbReference type="ARBA" id="ARBA00023239"/>
    </source>
</evidence>
<dbReference type="GO" id="GO:0061798">
    <property type="term" value="F:GTP 3',8'-cyclase activity"/>
    <property type="evidence" value="ECO:0007669"/>
    <property type="project" value="TreeGrafter"/>
</dbReference>
<dbReference type="InterPro" id="IPR023045">
    <property type="entry name" value="MoaC"/>
</dbReference>
<dbReference type="Pfam" id="PF01967">
    <property type="entry name" value="MoaC"/>
    <property type="match status" value="1"/>
</dbReference>
<proteinExistence type="predicted"/>
<comment type="pathway">
    <text evidence="2">Cofactor biosynthesis; molybdopterin biosynthesis.</text>
</comment>
<dbReference type="AlphaFoldDB" id="A0A644WPR4"/>
<keyword evidence="4" id="KW-0501">Molybdenum cofactor biosynthesis</keyword>
<evidence type="ECO:0000256" key="4">
    <source>
        <dbReference type="ARBA" id="ARBA00023150"/>
    </source>
</evidence>
<dbReference type="InterPro" id="IPR047594">
    <property type="entry name" value="MoaC_bact/euk"/>
</dbReference>
<dbReference type="NCBIfam" id="TIGR00581">
    <property type="entry name" value="moaC"/>
    <property type="match status" value="1"/>
</dbReference>
<dbReference type="GO" id="GO:0006777">
    <property type="term" value="P:Mo-molybdopterin cofactor biosynthetic process"/>
    <property type="evidence" value="ECO:0007669"/>
    <property type="project" value="UniProtKB-KW"/>
</dbReference>
<dbReference type="InterPro" id="IPR050105">
    <property type="entry name" value="MoCo_biosynth_MoaA/MoaC"/>
</dbReference>
<evidence type="ECO:0000259" key="6">
    <source>
        <dbReference type="Pfam" id="PF01967"/>
    </source>
</evidence>